<dbReference type="SMART" id="SM00560">
    <property type="entry name" value="LamGL"/>
    <property type="match status" value="1"/>
</dbReference>
<feature type="non-terminal residue" evidence="5">
    <location>
        <position position="301"/>
    </location>
</feature>
<dbReference type="EMBL" id="UINC01137040">
    <property type="protein sequence ID" value="SVD22145.1"/>
    <property type="molecule type" value="Genomic_DNA"/>
</dbReference>
<keyword evidence="2" id="KW-1015">Disulfide bond</keyword>
<accession>A0A382TK39</accession>
<dbReference type="SUPFAM" id="SSF49899">
    <property type="entry name" value="Concanavalin A-like lectins/glucanases"/>
    <property type="match status" value="1"/>
</dbReference>
<evidence type="ECO:0008006" key="6">
    <source>
        <dbReference type="Google" id="ProtNLM"/>
    </source>
</evidence>
<evidence type="ECO:0000256" key="1">
    <source>
        <dbReference type="ARBA" id="ARBA00022729"/>
    </source>
</evidence>
<sequence length="301" mass="31952">GPTYIWNPTSGSTGVPADVNVTLTFTELIRNISDTDLSDTNVDALLTLKETNANGIDIDFDATVSSAGGLSSLYFDGVDDYVKVDREVQDDFTLQAWVKTTTSKTGSKPWHGLPIIYADYPGGTNLDFGTAVLNGKFSFNTGPSDQTIQSTSSIDDGQWHHVVATREKSTGTISVYVNGALENSLVTTNTGSLTLPTHIYIGGQLVNSKYFKGNIKEVAVWASTISSDGVAALYNSGSPLNVLTDAGGYTSSNNVQGYWKFNDGTGFTAADASTSNNDGAINGAVWNTDSQNSYTIITMNP</sequence>
<protein>
    <recommendedName>
        <fullName evidence="6">LamG-like jellyroll fold domain-containing protein</fullName>
    </recommendedName>
</protein>
<feature type="non-terminal residue" evidence="5">
    <location>
        <position position="1"/>
    </location>
</feature>
<feature type="domain" description="Laminin G" evidence="3">
    <location>
        <begin position="90"/>
        <end position="223"/>
    </location>
</feature>
<evidence type="ECO:0000259" key="3">
    <source>
        <dbReference type="SMART" id="SM00282"/>
    </source>
</evidence>
<organism evidence="5">
    <name type="scientific">marine metagenome</name>
    <dbReference type="NCBI Taxonomy" id="408172"/>
    <lineage>
        <taxon>unclassified sequences</taxon>
        <taxon>metagenomes</taxon>
        <taxon>ecological metagenomes</taxon>
    </lineage>
</organism>
<dbReference type="Gene3D" id="2.60.120.200">
    <property type="match status" value="1"/>
</dbReference>
<evidence type="ECO:0000313" key="5">
    <source>
        <dbReference type="EMBL" id="SVD22145.1"/>
    </source>
</evidence>
<evidence type="ECO:0000259" key="4">
    <source>
        <dbReference type="SMART" id="SM00560"/>
    </source>
</evidence>
<name>A0A382TK39_9ZZZZ</name>
<reference evidence="5" key="1">
    <citation type="submission" date="2018-05" db="EMBL/GenBank/DDBJ databases">
        <authorList>
            <person name="Lanie J.A."/>
            <person name="Ng W.-L."/>
            <person name="Kazmierczak K.M."/>
            <person name="Andrzejewski T.M."/>
            <person name="Davidsen T.M."/>
            <person name="Wayne K.J."/>
            <person name="Tettelin H."/>
            <person name="Glass J.I."/>
            <person name="Rusch D."/>
            <person name="Podicherti R."/>
            <person name="Tsui H.-C.T."/>
            <person name="Winkler M.E."/>
        </authorList>
    </citation>
    <scope>NUCLEOTIDE SEQUENCE</scope>
</reference>
<dbReference type="AlphaFoldDB" id="A0A382TK39"/>
<keyword evidence="1" id="KW-0732">Signal</keyword>
<evidence type="ECO:0000256" key="2">
    <source>
        <dbReference type="ARBA" id="ARBA00023157"/>
    </source>
</evidence>
<dbReference type="InterPro" id="IPR001791">
    <property type="entry name" value="Laminin_G"/>
</dbReference>
<gene>
    <name evidence="5" type="ORF">METZ01_LOCUS374999</name>
</gene>
<feature type="domain" description="LamG-like jellyroll fold" evidence="4">
    <location>
        <begin position="90"/>
        <end position="228"/>
    </location>
</feature>
<dbReference type="InterPro" id="IPR006558">
    <property type="entry name" value="LamG-like"/>
</dbReference>
<proteinExistence type="predicted"/>
<dbReference type="CDD" id="cd00110">
    <property type="entry name" value="LamG"/>
    <property type="match status" value="1"/>
</dbReference>
<dbReference type="SMART" id="SM00282">
    <property type="entry name" value="LamG"/>
    <property type="match status" value="1"/>
</dbReference>
<dbReference type="Pfam" id="PF13385">
    <property type="entry name" value="Laminin_G_3"/>
    <property type="match status" value="1"/>
</dbReference>
<dbReference type="InterPro" id="IPR013320">
    <property type="entry name" value="ConA-like_dom_sf"/>
</dbReference>